<evidence type="ECO:0000256" key="1">
    <source>
        <dbReference type="SAM" id="Phobius"/>
    </source>
</evidence>
<comment type="caution">
    <text evidence="2">The sequence shown here is derived from an EMBL/GenBank/DDBJ whole genome shotgun (WGS) entry which is preliminary data.</text>
</comment>
<keyword evidence="1" id="KW-0472">Membrane</keyword>
<keyword evidence="1" id="KW-1133">Transmembrane helix</keyword>
<accession>A0A1D2M5F0</accession>
<reference evidence="2 3" key="1">
    <citation type="journal article" date="2016" name="Genome Biol. Evol.">
        <title>Gene Family Evolution Reflects Adaptation to Soil Environmental Stressors in the Genome of the Collembolan Orchesella cincta.</title>
        <authorList>
            <person name="Faddeeva-Vakhrusheva A."/>
            <person name="Derks M.F."/>
            <person name="Anvar S.Y."/>
            <person name="Agamennone V."/>
            <person name="Suring W."/>
            <person name="Smit S."/>
            <person name="van Straalen N.M."/>
            <person name="Roelofs D."/>
        </authorList>
    </citation>
    <scope>NUCLEOTIDE SEQUENCE [LARGE SCALE GENOMIC DNA]</scope>
    <source>
        <tissue evidence="2">Mixed pool</tissue>
    </source>
</reference>
<organism evidence="2 3">
    <name type="scientific">Orchesella cincta</name>
    <name type="common">Springtail</name>
    <name type="synonym">Podura cincta</name>
    <dbReference type="NCBI Taxonomy" id="48709"/>
    <lineage>
        <taxon>Eukaryota</taxon>
        <taxon>Metazoa</taxon>
        <taxon>Ecdysozoa</taxon>
        <taxon>Arthropoda</taxon>
        <taxon>Hexapoda</taxon>
        <taxon>Collembola</taxon>
        <taxon>Entomobryomorpha</taxon>
        <taxon>Entomobryoidea</taxon>
        <taxon>Orchesellidae</taxon>
        <taxon>Orchesellinae</taxon>
        <taxon>Orchesella</taxon>
    </lineage>
</organism>
<dbReference type="OrthoDB" id="8284057at2759"/>
<dbReference type="Proteomes" id="UP000094527">
    <property type="component" value="Unassembled WGS sequence"/>
</dbReference>
<feature type="non-terminal residue" evidence="2">
    <location>
        <position position="165"/>
    </location>
</feature>
<evidence type="ECO:0000313" key="3">
    <source>
        <dbReference type="Proteomes" id="UP000094527"/>
    </source>
</evidence>
<gene>
    <name evidence="2" type="ORF">Ocin01_18472</name>
</gene>
<keyword evidence="3" id="KW-1185">Reference proteome</keyword>
<name>A0A1D2M5F0_ORCCI</name>
<sequence>MPAVHKAAEANKLDESASAEYLQPAGITQEHLFRKELMNAQIDDISTEKREESYEEMASRLKCDNPWFWNTPKCTWIDIKSKNVIERTKRNAKKAAWICGSLFAFAVCHIVYWYKMRNRKNLDKLREKYSPGRIELANGKVGSYQPTAEEYEAYEELIKAIIVQE</sequence>
<evidence type="ECO:0000313" key="2">
    <source>
        <dbReference type="EMBL" id="ODM88209.1"/>
    </source>
</evidence>
<dbReference type="AlphaFoldDB" id="A0A1D2M5F0"/>
<keyword evidence="1" id="KW-0812">Transmembrane</keyword>
<proteinExistence type="predicted"/>
<feature type="transmembrane region" description="Helical" evidence="1">
    <location>
        <begin position="95"/>
        <end position="114"/>
    </location>
</feature>
<dbReference type="EMBL" id="LJIJ01003966">
    <property type="protein sequence ID" value="ODM88209.1"/>
    <property type="molecule type" value="Genomic_DNA"/>
</dbReference>
<protein>
    <submittedName>
        <fullName evidence="2">Uncharacterized protein</fullName>
    </submittedName>
</protein>